<organism evidence="3 4">
    <name type="scientific">Cryptotermes secundus</name>
    <dbReference type="NCBI Taxonomy" id="105785"/>
    <lineage>
        <taxon>Eukaryota</taxon>
        <taxon>Metazoa</taxon>
        <taxon>Ecdysozoa</taxon>
        <taxon>Arthropoda</taxon>
        <taxon>Hexapoda</taxon>
        <taxon>Insecta</taxon>
        <taxon>Pterygota</taxon>
        <taxon>Neoptera</taxon>
        <taxon>Polyneoptera</taxon>
        <taxon>Dictyoptera</taxon>
        <taxon>Blattodea</taxon>
        <taxon>Blattoidea</taxon>
        <taxon>Termitoidae</taxon>
        <taxon>Kalotermitidae</taxon>
        <taxon>Cryptotermitinae</taxon>
        <taxon>Cryptotermes</taxon>
    </lineage>
</organism>
<keyword evidence="1" id="KW-0863">Zinc-finger</keyword>
<keyword evidence="1" id="KW-0479">Metal-binding</keyword>
<feature type="domain" description="CCHC-type" evidence="2">
    <location>
        <begin position="82"/>
        <end position="97"/>
    </location>
</feature>
<sequence>MKGSFVAGLKDDRIKYVVKAKGDHSLAKLIETALQEESEVKSQKFKGNQGSLNWPNAGSYGSLRKDFRPKIKREVNAITSSKCFRCQRAGHMAKDCRARAPICGSCRKAGHETRNCRAGSSQGNGQ</sequence>
<evidence type="ECO:0000313" key="3">
    <source>
        <dbReference type="EMBL" id="PNF37362.1"/>
    </source>
</evidence>
<name>A0A2J7R969_9NEOP</name>
<dbReference type="PROSITE" id="PS50158">
    <property type="entry name" value="ZF_CCHC"/>
    <property type="match status" value="1"/>
</dbReference>
<dbReference type="Gene3D" id="4.10.60.10">
    <property type="entry name" value="Zinc finger, CCHC-type"/>
    <property type="match status" value="1"/>
</dbReference>
<dbReference type="SUPFAM" id="SSF57756">
    <property type="entry name" value="Retrovirus zinc finger-like domains"/>
    <property type="match status" value="1"/>
</dbReference>
<dbReference type="InterPro" id="IPR036875">
    <property type="entry name" value="Znf_CCHC_sf"/>
</dbReference>
<proteinExistence type="predicted"/>
<dbReference type="Pfam" id="PF00098">
    <property type="entry name" value="zf-CCHC"/>
    <property type="match status" value="1"/>
</dbReference>
<dbReference type="SMART" id="SM00343">
    <property type="entry name" value="ZnF_C2HC"/>
    <property type="match status" value="2"/>
</dbReference>
<dbReference type="Proteomes" id="UP000235965">
    <property type="component" value="Unassembled WGS sequence"/>
</dbReference>
<evidence type="ECO:0000259" key="2">
    <source>
        <dbReference type="PROSITE" id="PS50158"/>
    </source>
</evidence>
<keyword evidence="4" id="KW-1185">Reference proteome</keyword>
<reference evidence="3 4" key="1">
    <citation type="submission" date="2017-12" db="EMBL/GenBank/DDBJ databases">
        <title>Hemimetabolous genomes reveal molecular basis of termite eusociality.</title>
        <authorList>
            <person name="Harrison M.C."/>
            <person name="Jongepier E."/>
            <person name="Robertson H.M."/>
            <person name="Arning N."/>
            <person name="Bitard-Feildel T."/>
            <person name="Chao H."/>
            <person name="Childers C.P."/>
            <person name="Dinh H."/>
            <person name="Doddapaneni H."/>
            <person name="Dugan S."/>
            <person name="Gowin J."/>
            <person name="Greiner C."/>
            <person name="Han Y."/>
            <person name="Hu H."/>
            <person name="Hughes D.S.T."/>
            <person name="Huylmans A.-K."/>
            <person name="Kemena C."/>
            <person name="Kremer L.P.M."/>
            <person name="Lee S.L."/>
            <person name="Lopez-Ezquerra A."/>
            <person name="Mallet L."/>
            <person name="Monroy-Kuhn J.M."/>
            <person name="Moser A."/>
            <person name="Murali S.C."/>
            <person name="Muzny D.M."/>
            <person name="Otani S."/>
            <person name="Piulachs M.-D."/>
            <person name="Poelchau M."/>
            <person name="Qu J."/>
            <person name="Schaub F."/>
            <person name="Wada-Katsumata A."/>
            <person name="Worley K.C."/>
            <person name="Xie Q."/>
            <person name="Ylla G."/>
            <person name="Poulsen M."/>
            <person name="Gibbs R.A."/>
            <person name="Schal C."/>
            <person name="Richards S."/>
            <person name="Belles X."/>
            <person name="Korb J."/>
            <person name="Bornberg-Bauer E."/>
        </authorList>
    </citation>
    <scope>NUCLEOTIDE SEQUENCE [LARGE SCALE GENOMIC DNA]</scope>
    <source>
        <tissue evidence="3">Whole body</tissue>
    </source>
</reference>
<dbReference type="AlphaFoldDB" id="A0A2J7R969"/>
<dbReference type="GO" id="GO:0008270">
    <property type="term" value="F:zinc ion binding"/>
    <property type="evidence" value="ECO:0007669"/>
    <property type="project" value="UniProtKB-KW"/>
</dbReference>
<evidence type="ECO:0000313" key="4">
    <source>
        <dbReference type="Proteomes" id="UP000235965"/>
    </source>
</evidence>
<dbReference type="InterPro" id="IPR001878">
    <property type="entry name" value="Znf_CCHC"/>
</dbReference>
<dbReference type="InParanoid" id="A0A2J7R969"/>
<evidence type="ECO:0000256" key="1">
    <source>
        <dbReference type="PROSITE-ProRule" id="PRU00047"/>
    </source>
</evidence>
<keyword evidence="1" id="KW-0862">Zinc</keyword>
<gene>
    <name evidence="3" type="ORF">B7P43_G17831</name>
</gene>
<protein>
    <recommendedName>
        <fullName evidence="2">CCHC-type domain-containing protein</fullName>
    </recommendedName>
</protein>
<accession>A0A2J7R969</accession>
<comment type="caution">
    <text evidence="3">The sequence shown here is derived from an EMBL/GenBank/DDBJ whole genome shotgun (WGS) entry which is preliminary data.</text>
</comment>
<dbReference type="EMBL" id="NEVH01006666">
    <property type="protein sequence ID" value="PNF37362.1"/>
    <property type="molecule type" value="Genomic_DNA"/>
</dbReference>
<dbReference type="GO" id="GO:0003676">
    <property type="term" value="F:nucleic acid binding"/>
    <property type="evidence" value="ECO:0007669"/>
    <property type="project" value="InterPro"/>
</dbReference>